<reference evidence="1" key="1">
    <citation type="journal article" date="2023" name="Int. J. Mol. Sci.">
        <title>Antibiotic Resistance/Susceptibility Profiles of Staphylococcus equorum Strains from Cheese, and Genome Analysis for Antibiotic Resistance Genes.</title>
        <authorList>
            <person name="Vazquez L."/>
            <person name="Srednik M.E."/>
            <person name="Rodriguez J."/>
            <person name="Florez A.B."/>
            <person name="Mayo B."/>
        </authorList>
    </citation>
    <scope>NUCLEOTIDE SEQUENCE</scope>
    <source>
        <strain evidence="1">5A3I</strain>
    </source>
</reference>
<comment type="caution">
    <text evidence="1">The sequence shown here is derived from an EMBL/GenBank/DDBJ whole genome shotgun (WGS) entry which is preliminary data.</text>
</comment>
<evidence type="ECO:0000313" key="1">
    <source>
        <dbReference type="EMBL" id="MDK9867243.1"/>
    </source>
</evidence>
<sequence length="28" mass="3144">MIAIIDYGLGNIKNVQRAVEHLGYKTIL</sequence>
<reference evidence="1" key="2">
    <citation type="submission" date="2023-03" db="EMBL/GenBank/DDBJ databases">
        <authorList>
            <person name="Vazquez L."/>
            <person name="Rodriguez J."/>
            <person name="Mayo B."/>
            <person name="Florez A.B."/>
        </authorList>
    </citation>
    <scope>NUCLEOTIDE SEQUENCE</scope>
    <source>
        <strain evidence="1">5A3I</strain>
    </source>
</reference>
<accession>A0AAW7AMB2</accession>
<dbReference type="Proteomes" id="UP001174037">
    <property type="component" value="Unassembled WGS sequence"/>
</dbReference>
<organism evidence="1 2">
    <name type="scientific">Staphylococcus equorum</name>
    <dbReference type="NCBI Taxonomy" id="246432"/>
    <lineage>
        <taxon>Bacteria</taxon>
        <taxon>Bacillati</taxon>
        <taxon>Bacillota</taxon>
        <taxon>Bacilli</taxon>
        <taxon>Bacillales</taxon>
        <taxon>Staphylococcaceae</taxon>
        <taxon>Staphylococcus</taxon>
    </lineage>
</organism>
<dbReference type="Gene3D" id="3.40.50.880">
    <property type="match status" value="1"/>
</dbReference>
<dbReference type="AlphaFoldDB" id="A0AAW7AMB2"/>
<name>A0AAW7AMB2_9STAP</name>
<evidence type="ECO:0000313" key="2">
    <source>
        <dbReference type="Proteomes" id="UP001174037"/>
    </source>
</evidence>
<dbReference type="PROSITE" id="PS51273">
    <property type="entry name" value="GATASE_TYPE_1"/>
    <property type="match status" value="1"/>
</dbReference>
<gene>
    <name evidence="1" type="primary">hisH</name>
    <name evidence="1" type="ORF">P1A27_15070</name>
</gene>
<proteinExistence type="predicted"/>
<protein>
    <submittedName>
        <fullName evidence="1">Imidazole glycerol phosphate synthase subunit HisH</fullName>
    </submittedName>
</protein>
<dbReference type="EMBL" id="JARGCK010000041">
    <property type="protein sequence ID" value="MDK9867243.1"/>
    <property type="molecule type" value="Genomic_DNA"/>
</dbReference>
<feature type="non-terminal residue" evidence="1">
    <location>
        <position position="28"/>
    </location>
</feature>
<dbReference type="InterPro" id="IPR029062">
    <property type="entry name" value="Class_I_gatase-like"/>
</dbReference>